<dbReference type="PANTHER" id="PTHR46796">
    <property type="entry name" value="HTH-TYPE TRANSCRIPTIONAL ACTIVATOR RHAS-RELATED"/>
    <property type="match status" value="1"/>
</dbReference>
<keyword evidence="1" id="KW-0805">Transcription regulation</keyword>
<dbReference type="InterPro" id="IPR035418">
    <property type="entry name" value="AraC-bd_2"/>
</dbReference>
<sequence length="340" mass="37843">MTQVLYEYSGPLFDSEQSARFVASVGRDYYAADCLVRPEQEDFLLRNTRSWAGQLPISEHSCVGARTVVQRSSRQVRDSSADIYLLWIPVRGSVTISQGGRSAVIGRGNLALSSSREPLCILTEPDDRQEHLSYQVSLPARIIEEALPDPRRLCAVGYSSQLGGARIARELFLSLHNEGDRIDGPSSAALAQSALEALFRTLAPDRCDAAQPAGARAMKLQRLLDYIALNHSDPELTTEKAAAACEISTRYLHYLLKARGLRFHDHLWDARLDSAHRQLADPALARRTIAEIAYTAGFKSTAHFSRSFRRRFQQSPRDVRNRAGQEGDPMVSSETGLHRH</sequence>
<feature type="region of interest" description="Disordered" evidence="4">
    <location>
        <begin position="311"/>
        <end position="340"/>
    </location>
</feature>
<evidence type="ECO:0000313" key="7">
    <source>
        <dbReference type="Proteomes" id="UP000001989"/>
    </source>
</evidence>
<dbReference type="InterPro" id="IPR018062">
    <property type="entry name" value="HTH_AraC-typ_CS"/>
</dbReference>
<dbReference type="PROSITE" id="PS00041">
    <property type="entry name" value="HTH_ARAC_FAMILY_1"/>
    <property type="match status" value="1"/>
</dbReference>
<dbReference type="GO" id="GO:0003700">
    <property type="term" value="F:DNA-binding transcription factor activity"/>
    <property type="evidence" value="ECO:0007669"/>
    <property type="project" value="InterPro"/>
</dbReference>
<dbReference type="PROSITE" id="PS01124">
    <property type="entry name" value="HTH_ARAC_FAMILY_2"/>
    <property type="match status" value="1"/>
</dbReference>
<organism evidence="6 7">
    <name type="scientific">Rhizorhabdus wittichii (strain DSM 6014 / CCUG 31198 / JCM 15750 / NBRC 105917 / EY 4224 / RW1)</name>
    <name type="common">Sphingomonas wittichii</name>
    <dbReference type="NCBI Taxonomy" id="392499"/>
    <lineage>
        <taxon>Bacteria</taxon>
        <taxon>Pseudomonadati</taxon>
        <taxon>Pseudomonadota</taxon>
        <taxon>Alphaproteobacteria</taxon>
        <taxon>Sphingomonadales</taxon>
        <taxon>Sphingomonadaceae</taxon>
        <taxon>Rhizorhabdus</taxon>
    </lineage>
</organism>
<dbReference type="SMART" id="SM00342">
    <property type="entry name" value="HTH_ARAC"/>
    <property type="match status" value="1"/>
</dbReference>
<proteinExistence type="predicted"/>
<evidence type="ECO:0000256" key="3">
    <source>
        <dbReference type="ARBA" id="ARBA00023163"/>
    </source>
</evidence>
<dbReference type="Pfam" id="PF12833">
    <property type="entry name" value="HTH_18"/>
    <property type="match status" value="1"/>
</dbReference>
<keyword evidence="3" id="KW-0804">Transcription</keyword>
<evidence type="ECO:0000259" key="5">
    <source>
        <dbReference type="PROSITE" id="PS01124"/>
    </source>
</evidence>
<feature type="domain" description="HTH araC/xylS-type" evidence="5">
    <location>
        <begin position="221"/>
        <end position="322"/>
    </location>
</feature>
<reference evidence="6 7" key="1">
    <citation type="journal article" date="2010" name="J. Bacteriol.">
        <title>Genome sequence of the dioxin-mineralizing bacterium Sphingomonas wittichii RW1.</title>
        <authorList>
            <person name="Miller T.R."/>
            <person name="Delcher A.L."/>
            <person name="Salzberg S.L."/>
            <person name="Saunders E."/>
            <person name="Detter J.C."/>
            <person name="Halden R.U."/>
        </authorList>
    </citation>
    <scope>NUCLEOTIDE SEQUENCE [LARGE SCALE GENOMIC DNA]</scope>
    <source>
        <strain evidence="7">DSM 6014 / CCUG 31198 / JCM 15750 / NBRC 105917 / EY 4224 / RW1</strain>
    </source>
</reference>
<evidence type="ECO:0000256" key="1">
    <source>
        <dbReference type="ARBA" id="ARBA00023015"/>
    </source>
</evidence>
<dbReference type="Gene3D" id="1.10.10.60">
    <property type="entry name" value="Homeodomain-like"/>
    <property type="match status" value="1"/>
</dbReference>
<dbReference type="Pfam" id="PF14525">
    <property type="entry name" value="AraC_binding_2"/>
    <property type="match status" value="1"/>
</dbReference>
<dbReference type="SUPFAM" id="SSF46689">
    <property type="entry name" value="Homeodomain-like"/>
    <property type="match status" value="1"/>
</dbReference>
<protein>
    <submittedName>
        <fullName evidence="6">Transcriptional regulator, AraC family</fullName>
    </submittedName>
</protein>
<dbReference type="OrthoDB" id="7191628at2"/>
<evidence type="ECO:0000256" key="4">
    <source>
        <dbReference type="SAM" id="MobiDB-lite"/>
    </source>
</evidence>
<dbReference type="PRINTS" id="PR00032">
    <property type="entry name" value="HTHARAC"/>
</dbReference>
<keyword evidence="2" id="KW-0238">DNA-binding</keyword>
<evidence type="ECO:0000256" key="2">
    <source>
        <dbReference type="ARBA" id="ARBA00023125"/>
    </source>
</evidence>
<dbReference type="InterPro" id="IPR018060">
    <property type="entry name" value="HTH_AraC"/>
</dbReference>
<keyword evidence="7" id="KW-1185">Reference proteome</keyword>
<dbReference type="InterPro" id="IPR050204">
    <property type="entry name" value="AraC_XylS_family_regulators"/>
</dbReference>
<dbReference type="InterPro" id="IPR009057">
    <property type="entry name" value="Homeodomain-like_sf"/>
</dbReference>
<dbReference type="GO" id="GO:0043565">
    <property type="term" value="F:sequence-specific DNA binding"/>
    <property type="evidence" value="ECO:0007669"/>
    <property type="project" value="InterPro"/>
</dbReference>
<dbReference type="EMBL" id="CP000699">
    <property type="protein sequence ID" value="ABQ68362.1"/>
    <property type="molecule type" value="Genomic_DNA"/>
</dbReference>
<name>A0A9J9HBE8_RHIWR</name>
<dbReference type="PANTHER" id="PTHR46796:SF6">
    <property type="entry name" value="ARAC SUBFAMILY"/>
    <property type="match status" value="1"/>
</dbReference>
<accession>A0A9J9HBE8</accession>
<dbReference type="AlphaFoldDB" id="A0A9J9HBE8"/>
<dbReference type="KEGG" id="swi:Swit_2002"/>
<dbReference type="InterPro" id="IPR020449">
    <property type="entry name" value="Tscrpt_reg_AraC-type_HTH"/>
</dbReference>
<evidence type="ECO:0000313" key="6">
    <source>
        <dbReference type="EMBL" id="ABQ68362.1"/>
    </source>
</evidence>
<gene>
    <name evidence="6" type="ordered locus">Swit_2002</name>
</gene>
<dbReference type="Proteomes" id="UP000001989">
    <property type="component" value="Chromosome"/>
</dbReference>